<evidence type="ECO:0000256" key="3">
    <source>
        <dbReference type="RuleBase" id="RU000363"/>
    </source>
</evidence>
<keyword evidence="7" id="KW-1185">Reference proteome</keyword>
<dbReference type="PANTHER" id="PTHR44196:SF1">
    <property type="entry name" value="DEHYDROGENASE_REDUCTASE SDR FAMILY MEMBER 7B"/>
    <property type="match status" value="1"/>
</dbReference>
<evidence type="ECO:0000256" key="1">
    <source>
        <dbReference type="ARBA" id="ARBA00006484"/>
    </source>
</evidence>
<evidence type="ECO:0000256" key="2">
    <source>
        <dbReference type="ARBA" id="ARBA00023002"/>
    </source>
</evidence>
<organism evidence="6 7">
    <name type="scientific">Nibrella viscosa</name>
    <dbReference type="NCBI Taxonomy" id="1084524"/>
    <lineage>
        <taxon>Bacteria</taxon>
        <taxon>Pseudomonadati</taxon>
        <taxon>Bacteroidota</taxon>
        <taxon>Cytophagia</taxon>
        <taxon>Cytophagales</taxon>
        <taxon>Spirosomataceae</taxon>
        <taxon>Nibrella</taxon>
    </lineage>
</organism>
<dbReference type="Pfam" id="PF00106">
    <property type="entry name" value="adh_short"/>
    <property type="match status" value="1"/>
</dbReference>
<keyword evidence="4" id="KW-0472">Membrane</keyword>
<protein>
    <submittedName>
        <fullName evidence="6">SDR family oxidoreductase</fullName>
    </submittedName>
</protein>
<evidence type="ECO:0000313" key="7">
    <source>
        <dbReference type="Proteomes" id="UP001500936"/>
    </source>
</evidence>
<dbReference type="InterPro" id="IPR002347">
    <property type="entry name" value="SDR_fam"/>
</dbReference>
<keyword evidence="4" id="KW-0812">Transmembrane</keyword>
<feature type="transmembrane region" description="Helical" evidence="4">
    <location>
        <begin position="310"/>
        <end position="328"/>
    </location>
</feature>
<dbReference type="SUPFAM" id="SSF51735">
    <property type="entry name" value="NAD(P)-binding Rossmann-fold domains"/>
    <property type="match status" value="1"/>
</dbReference>
<comment type="similarity">
    <text evidence="1 3">Belongs to the short-chain dehydrogenases/reductases (SDR) family.</text>
</comment>
<keyword evidence="4" id="KW-1133">Transmembrane helix</keyword>
<dbReference type="EMBL" id="BAABHB010000002">
    <property type="protein sequence ID" value="GAA4401685.1"/>
    <property type="molecule type" value="Genomic_DNA"/>
</dbReference>
<dbReference type="InterPro" id="IPR020904">
    <property type="entry name" value="Sc_DH/Rdtase_CS"/>
</dbReference>
<keyword evidence="2" id="KW-0560">Oxidoreductase</keyword>
<dbReference type="Proteomes" id="UP001500936">
    <property type="component" value="Unassembled WGS sequence"/>
</dbReference>
<evidence type="ECO:0000256" key="4">
    <source>
        <dbReference type="SAM" id="Phobius"/>
    </source>
</evidence>
<dbReference type="RefSeq" id="WP_345265751.1">
    <property type="nucleotide sequence ID" value="NZ_BAABHB010000002.1"/>
</dbReference>
<evidence type="ECO:0000313" key="6">
    <source>
        <dbReference type="EMBL" id="GAA4401685.1"/>
    </source>
</evidence>
<feature type="domain" description="Ketoreductase" evidence="5">
    <location>
        <begin position="6"/>
        <end position="189"/>
    </location>
</feature>
<dbReference type="Gene3D" id="3.40.50.720">
    <property type="entry name" value="NAD(P)-binding Rossmann-like Domain"/>
    <property type="match status" value="1"/>
</dbReference>
<accession>A0ABP8K7Q0</accession>
<dbReference type="PANTHER" id="PTHR44196">
    <property type="entry name" value="DEHYDROGENASE/REDUCTASE SDR FAMILY MEMBER 7B"/>
    <property type="match status" value="1"/>
</dbReference>
<dbReference type="PRINTS" id="PR00080">
    <property type="entry name" value="SDRFAMILY"/>
</dbReference>
<dbReference type="PRINTS" id="PR00081">
    <property type="entry name" value="GDHRDH"/>
</dbReference>
<dbReference type="CDD" id="cd05360">
    <property type="entry name" value="SDR_c3"/>
    <property type="match status" value="1"/>
</dbReference>
<dbReference type="InterPro" id="IPR057326">
    <property type="entry name" value="KR_dom"/>
</dbReference>
<sequence>MMNEKEVVVITGASAGLGRAIAQEFARHGARVALIAREEERLQSAKKEIEESGGEALIFPADVADFDQLERAAAEVEQQWGAIDVWVNNAMVSVLSPVWEMQPDEYRRVTEVTYLGQVYGTMVALNRMKPRNRGSIVLVGSALAYRGIPLQSAYCAAKHAIQGFYDSLRAELLHEKSDVKVTMVQLPGMNTPQFDWTRNRMPNKMRPMGKIYQPEVAARTVYYAAHNPDREFKVGFPTLQAILGNKLLPLVGDWVLAKQGFQGQQSDVPEQPGRPDNLYEPVKGDYGAHGRFDEQAHDVSVVGWLGRHQAVPVAATVLIGLVLGGLLLRR</sequence>
<gene>
    <name evidence="6" type="ORF">GCM10023187_16090</name>
</gene>
<dbReference type="InterPro" id="IPR036291">
    <property type="entry name" value="NAD(P)-bd_dom_sf"/>
</dbReference>
<reference evidence="7" key="1">
    <citation type="journal article" date="2019" name="Int. J. Syst. Evol. Microbiol.">
        <title>The Global Catalogue of Microorganisms (GCM) 10K type strain sequencing project: providing services to taxonomists for standard genome sequencing and annotation.</title>
        <authorList>
            <consortium name="The Broad Institute Genomics Platform"/>
            <consortium name="The Broad Institute Genome Sequencing Center for Infectious Disease"/>
            <person name="Wu L."/>
            <person name="Ma J."/>
        </authorList>
    </citation>
    <scope>NUCLEOTIDE SEQUENCE [LARGE SCALE GENOMIC DNA]</scope>
    <source>
        <strain evidence="7">JCM 17925</strain>
    </source>
</reference>
<dbReference type="PROSITE" id="PS00061">
    <property type="entry name" value="ADH_SHORT"/>
    <property type="match status" value="1"/>
</dbReference>
<proteinExistence type="inferred from homology"/>
<dbReference type="NCBIfam" id="NF005495">
    <property type="entry name" value="PRK07109.1"/>
    <property type="match status" value="1"/>
</dbReference>
<evidence type="ECO:0000259" key="5">
    <source>
        <dbReference type="SMART" id="SM00822"/>
    </source>
</evidence>
<dbReference type="SMART" id="SM00822">
    <property type="entry name" value="PKS_KR"/>
    <property type="match status" value="1"/>
</dbReference>
<comment type="caution">
    <text evidence="6">The sequence shown here is derived from an EMBL/GenBank/DDBJ whole genome shotgun (WGS) entry which is preliminary data.</text>
</comment>
<name>A0ABP8K7Q0_9BACT</name>